<reference evidence="3" key="1">
    <citation type="journal article" date="2023" name="Science">
        <title>Genome structures resolve the early diversification of teleost fishes.</title>
        <authorList>
            <person name="Parey E."/>
            <person name="Louis A."/>
            <person name="Montfort J."/>
            <person name="Bouchez O."/>
            <person name="Roques C."/>
            <person name="Iampietro C."/>
            <person name="Lluch J."/>
            <person name="Castinel A."/>
            <person name="Donnadieu C."/>
            <person name="Desvignes T."/>
            <person name="Floi Bucao C."/>
            <person name="Jouanno E."/>
            <person name="Wen M."/>
            <person name="Mejri S."/>
            <person name="Dirks R."/>
            <person name="Jansen H."/>
            <person name="Henkel C."/>
            <person name="Chen W.J."/>
            <person name="Zahm M."/>
            <person name="Cabau C."/>
            <person name="Klopp C."/>
            <person name="Thompson A.W."/>
            <person name="Robinson-Rechavi M."/>
            <person name="Braasch I."/>
            <person name="Lecointre G."/>
            <person name="Bobe J."/>
            <person name="Postlethwait J.H."/>
            <person name="Berthelot C."/>
            <person name="Roest Crollius H."/>
            <person name="Guiguen Y."/>
        </authorList>
    </citation>
    <scope>NUCLEOTIDE SEQUENCE</scope>
    <source>
        <strain evidence="3">WJC10195</strain>
    </source>
</reference>
<feature type="chain" id="PRO_5040224002" evidence="2">
    <location>
        <begin position="27"/>
        <end position="95"/>
    </location>
</feature>
<gene>
    <name evidence="3" type="ORF">SKAU_G00033180</name>
</gene>
<evidence type="ECO:0000313" key="3">
    <source>
        <dbReference type="EMBL" id="KAJ8382540.1"/>
    </source>
</evidence>
<proteinExistence type="predicted"/>
<protein>
    <submittedName>
        <fullName evidence="3">Uncharacterized protein</fullName>
    </submittedName>
</protein>
<dbReference type="AlphaFoldDB" id="A0A9Q1GFE9"/>
<evidence type="ECO:0000256" key="1">
    <source>
        <dbReference type="SAM" id="MobiDB-lite"/>
    </source>
</evidence>
<organism evidence="3 4">
    <name type="scientific">Synaphobranchus kaupii</name>
    <name type="common">Kaup's arrowtooth eel</name>
    <dbReference type="NCBI Taxonomy" id="118154"/>
    <lineage>
        <taxon>Eukaryota</taxon>
        <taxon>Metazoa</taxon>
        <taxon>Chordata</taxon>
        <taxon>Craniata</taxon>
        <taxon>Vertebrata</taxon>
        <taxon>Euteleostomi</taxon>
        <taxon>Actinopterygii</taxon>
        <taxon>Neopterygii</taxon>
        <taxon>Teleostei</taxon>
        <taxon>Anguilliformes</taxon>
        <taxon>Synaphobranchidae</taxon>
        <taxon>Synaphobranchus</taxon>
    </lineage>
</organism>
<accession>A0A9Q1GFE9</accession>
<feature type="signal peptide" evidence="2">
    <location>
        <begin position="1"/>
        <end position="26"/>
    </location>
</feature>
<sequence length="95" mass="9765">MMSVALDFYLGVSLLCLLSAVNCTVATKDLSIGSIPNSLHSNSYGHEESPALHSSSNPNADKPAHSGSSTVAGIADPSTSNAVLMTSWHSEGLCC</sequence>
<keyword evidence="2" id="KW-0732">Signal</keyword>
<dbReference type="OrthoDB" id="10498975at2759"/>
<evidence type="ECO:0000313" key="4">
    <source>
        <dbReference type="Proteomes" id="UP001152622"/>
    </source>
</evidence>
<evidence type="ECO:0000256" key="2">
    <source>
        <dbReference type="SAM" id="SignalP"/>
    </source>
</evidence>
<comment type="caution">
    <text evidence="3">The sequence shown here is derived from an EMBL/GenBank/DDBJ whole genome shotgun (WGS) entry which is preliminary data.</text>
</comment>
<dbReference type="Proteomes" id="UP001152622">
    <property type="component" value="Chromosome 1"/>
</dbReference>
<dbReference type="EMBL" id="JAINUF010000001">
    <property type="protein sequence ID" value="KAJ8382540.1"/>
    <property type="molecule type" value="Genomic_DNA"/>
</dbReference>
<name>A0A9Q1GFE9_SYNKA</name>
<keyword evidence="4" id="KW-1185">Reference proteome</keyword>
<feature type="region of interest" description="Disordered" evidence="1">
    <location>
        <begin position="43"/>
        <end position="74"/>
    </location>
</feature>